<dbReference type="AlphaFoldDB" id="A0A699WRU0"/>
<feature type="compositionally biased region" description="Polar residues" evidence="1">
    <location>
        <begin position="114"/>
        <end position="126"/>
    </location>
</feature>
<protein>
    <recommendedName>
        <fullName evidence="3">Integrase, catalytic region, zinc finger, CCHC-type, peptidase aspartic, catalytic</fullName>
    </recommendedName>
</protein>
<dbReference type="EMBL" id="BKCJ011733277">
    <property type="protein sequence ID" value="GFD48960.1"/>
    <property type="molecule type" value="Genomic_DNA"/>
</dbReference>
<sequence>PKVIAPIAEVIPPVHADSTGSPSSTMVDQVVPSPSKTHTTTETQSSVIPQDVKDDNLDMEVAHIENDPLFGVPIPEVTSMQSSSTASPQSIVQTNHPMPHHNSKWTKDHPPNNIIGQLSRPVSTRL</sequence>
<feature type="region of interest" description="Disordered" evidence="1">
    <location>
        <begin position="72"/>
        <end position="126"/>
    </location>
</feature>
<feature type="compositionally biased region" description="Polar residues" evidence="1">
    <location>
        <begin position="18"/>
        <end position="46"/>
    </location>
</feature>
<name>A0A699WRU0_TANCI</name>
<gene>
    <name evidence="2" type="ORF">Tci_920929</name>
</gene>
<evidence type="ECO:0000313" key="2">
    <source>
        <dbReference type="EMBL" id="GFD48960.1"/>
    </source>
</evidence>
<feature type="non-terminal residue" evidence="2">
    <location>
        <position position="1"/>
    </location>
</feature>
<feature type="region of interest" description="Disordered" evidence="1">
    <location>
        <begin position="13"/>
        <end position="46"/>
    </location>
</feature>
<accession>A0A699WRU0</accession>
<evidence type="ECO:0000256" key="1">
    <source>
        <dbReference type="SAM" id="MobiDB-lite"/>
    </source>
</evidence>
<feature type="compositionally biased region" description="Low complexity" evidence="1">
    <location>
        <begin position="78"/>
        <end position="90"/>
    </location>
</feature>
<feature type="non-terminal residue" evidence="2">
    <location>
        <position position="126"/>
    </location>
</feature>
<organism evidence="2">
    <name type="scientific">Tanacetum cinerariifolium</name>
    <name type="common">Dalmatian daisy</name>
    <name type="synonym">Chrysanthemum cinerariifolium</name>
    <dbReference type="NCBI Taxonomy" id="118510"/>
    <lineage>
        <taxon>Eukaryota</taxon>
        <taxon>Viridiplantae</taxon>
        <taxon>Streptophyta</taxon>
        <taxon>Embryophyta</taxon>
        <taxon>Tracheophyta</taxon>
        <taxon>Spermatophyta</taxon>
        <taxon>Magnoliopsida</taxon>
        <taxon>eudicotyledons</taxon>
        <taxon>Gunneridae</taxon>
        <taxon>Pentapetalae</taxon>
        <taxon>asterids</taxon>
        <taxon>campanulids</taxon>
        <taxon>Asterales</taxon>
        <taxon>Asteraceae</taxon>
        <taxon>Asteroideae</taxon>
        <taxon>Anthemideae</taxon>
        <taxon>Anthemidinae</taxon>
        <taxon>Tanacetum</taxon>
    </lineage>
</organism>
<reference evidence="2" key="1">
    <citation type="journal article" date="2019" name="Sci. Rep.">
        <title>Draft genome of Tanacetum cinerariifolium, the natural source of mosquito coil.</title>
        <authorList>
            <person name="Yamashiro T."/>
            <person name="Shiraishi A."/>
            <person name="Satake H."/>
            <person name="Nakayama K."/>
        </authorList>
    </citation>
    <scope>NUCLEOTIDE SEQUENCE</scope>
</reference>
<proteinExistence type="predicted"/>
<comment type="caution">
    <text evidence="2">The sequence shown here is derived from an EMBL/GenBank/DDBJ whole genome shotgun (WGS) entry which is preliminary data.</text>
</comment>
<evidence type="ECO:0008006" key="3">
    <source>
        <dbReference type="Google" id="ProtNLM"/>
    </source>
</evidence>